<dbReference type="Proteomes" id="UP001388259">
    <property type="component" value="Unassembled WGS sequence"/>
</dbReference>
<evidence type="ECO:0000313" key="2">
    <source>
        <dbReference type="EMBL" id="MEM0572915.1"/>
    </source>
</evidence>
<protein>
    <submittedName>
        <fullName evidence="1">Four helix bundle protein</fullName>
    </submittedName>
</protein>
<keyword evidence="4" id="KW-1185">Reference proteome</keyword>
<dbReference type="RefSeq" id="WP_342687147.1">
    <property type="nucleotide sequence ID" value="NZ_JAZBJM010000003.1"/>
</dbReference>
<dbReference type="EMBL" id="JBANCF010000003">
    <property type="protein sequence ID" value="MEM0572915.1"/>
    <property type="molecule type" value="Genomic_DNA"/>
</dbReference>
<dbReference type="InterPro" id="IPR012657">
    <property type="entry name" value="23S_rRNA-intervening_sequence"/>
</dbReference>
<proteinExistence type="predicted"/>
<dbReference type="AlphaFoldDB" id="A0AB35YU27"/>
<dbReference type="CDD" id="cd16377">
    <property type="entry name" value="23S_rRNA_IVP_like"/>
    <property type="match status" value="1"/>
</dbReference>
<dbReference type="Pfam" id="PF05635">
    <property type="entry name" value="23S_rRNA_IVP"/>
    <property type="match status" value="1"/>
</dbReference>
<comment type="caution">
    <text evidence="1">The sequence shown here is derived from an EMBL/GenBank/DDBJ whole genome shotgun (WGS) entry which is preliminary data.</text>
</comment>
<accession>A0AB35YU27</accession>
<dbReference type="PANTHER" id="PTHR38471">
    <property type="entry name" value="FOUR HELIX BUNDLE PROTEIN"/>
    <property type="match status" value="1"/>
</dbReference>
<dbReference type="Proteomes" id="UP001390963">
    <property type="component" value="Unassembled WGS sequence"/>
</dbReference>
<dbReference type="Gene3D" id="1.20.1440.60">
    <property type="entry name" value="23S rRNA-intervening sequence"/>
    <property type="match status" value="1"/>
</dbReference>
<evidence type="ECO:0000313" key="3">
    <source>
        <dbReference type="Proteomes" id="UP001388259"/>
    </source>
</evidence>
<gene>
    <name evidence="2" type="ORF">VZD24_05260</name>
    <name evidence="1" type="ORF">VZD85_07310</name>
</gene>
<dbReference type="PANTHER" id="PTHR38471:SF2">
    <property type="entry name" value="FOUR HELIX BUNDLE PROTEIN"/>
    <property type="match status" value="1"/>
</dbReference>
<evidence type="ECO:0000313" key="1">
    <source>
        <dbReference type="EMBL" id="MEM0518153.1"/>
    </source>
</evidence>
<sequence>MYKHSFEKLEVWQDSIDLVEVVYKITESFPVEERFGLTNQMRRCSVSICSNLAEGTFRLTQKDKSRFSTIAFSSTMELLN</sequence>
<dbReference type="NCBIfam" id="TIGR02436">
    <property type="entry name" value="four helix bundle protein"/>
    <property type="match status" value="1"/>
</dbReference>
<organism evidence="1 3">
    <name type="scientific">Aequorivita flava</name>
    <dbReference type="NCBI Taxonomy" id="3114371"/>
    <lineage>
        <taxon>Bacteria</taxon>
        <taxon>Pseudomonadati</taxon>
        <taxon>Bacteroidota</taxon>
        <taxon>Flavobacteriia</taxon>
        <taxon>Flavobacteriales</taxon>
        <taxon>Flavobacteriaceae</taxon>
        <taxon>Aequorivita</taxon>
    </lineage>
</organism>
<dbReference type="SUPFAM" id="SSF158446">
    <property type="entry name" value="IVS-encoded protein-like"/>
    <property type="match status" value="1"/>
</dbReference>
<reference evidence="1 4" key="1">
    <citation type="submission" date="2024-01" db="EMBL/GenBank/DDBJ databases">
        <title>Aequorivita flavus sp. nov., isolated from deep-sea sediment.</title>
        <authorList>
            <person name="Chen X."/>
        </authorList>
    </citation>
    <scope>NUCLEOTIDE SEQUENCE</scope>
    <source>
        <strain evidence="1">MCCC 1A16923</strain>
        <strain evidence="2 4">MCCC 1A16935</strain>
    </source>
</reference>
<name>A0AB35YU27_9FLAO</name>
<dbReference type="InterPro" id="IPR036583">
    <property type="entry name" value="23S_rRNA_IVS_sf"/>
</dbReference>
<evidence type="ECO:0000313" key="4">
    <source>
        <dbReference type="Proteomes" id="UP001390963"/>
    </source>
</evidence>
<dbReference type="EMBL" id="JAZBJM010000003">
    <property type="protein sequence ID" value="MEM0518153.1"/>
    <property type="molecule type" value="Genomic_DNA"/>
</dbReference>